<dbReference type="Proteomes" id="UP000053825">
    <property type="component" value="Unassembled WGS sequence"/>
</dbReference>
<gene>
    <name evidence="2" type="ORF">WH47_00027</name>
</gene>
<comment type="caution">
    <text evidence="2">The sequence shown here is derived from an EMBL/GenBank/DDBJ whole genome shotgun (WGS) entry which is preliminary data.</text>
</comment>
<dbReference type="STRING" id="597456.A0A0L7QJN8"/>
<keyword evidence="1" id="KW-1133">Transmembrane helix</keyword>
<feature type="transmembrane region" description="Helical" evidence="1">
    <location>
        <begin position="32"/>
        <end position="52"/>
    </location>
</feature>
<evidence type="ECO:0000313" key="3">
    <source>
        <dbReference type="Proteomes" id="UP000053825"/>
    </source>
</evidence>
<sequence>SVLSDILSTMEEDCQKYAAVDINKLMSKTGQLSFYLTSIIMSSYMVSAAFYITGTIGFQENNASVSRELLLKMDLPFGTSESPNYELVVTTQVLIHVSAALTFGVFSALLLMVVSMNNLYLFK</sequence>
<proteinExistence type="predicted"/>
<name>A0A0L7QJN8_9HYME</name>
<accession>A0A0L7QJN8</accession>
<reference evidence="3" key="1">
    <citation type="submission" date="2015-07" db="EMBL/GenBank/DDBJ databases">
        <title>The genome of Habropoda laboriosa.</title>
        <authorList>
            <person name="Pan H."/>
            <person name="Kapheim K."/>
        </authorList>
    </citation>
    <scope>NUCLEOTIDE SEQUENCE [LARGE SCALE GENOMIC DNA]</scope>
</reference>
<evidence type="ECO:0000256" key="1">
    <source>
        <dbReference type="SAM" id="Phobius"/>
    </source>
</evidence>
<feature type="non-terminal residue" evidence="2">
    <location>
        <position position="1"/>
    </location>
</feature>
<dbReference type="OrthoDB" id="6765072at2759"/>
<keyword evidence="1" id="KW-0472">Membrane</keyword>
<protein>
    <submittedName>
        <fullName evidence="2">Uncharacterized protein</fullName>
    </submittedName>
</protein>
<feature type="transmembrane region" description="Helical" evidence="1">
    <location>
        <begin position="93"/>
        <end position="114"/>
    </location>
</feature>
<dbReference type="EMBL" id="LHQN01049752">
    <property type="protein sequence ID" value="KOC58780.1"/>
    <property type="molecule type" value="Genomic_DNA"/>
</dbReference>
<evidence type="ECO:0000313" key="2">
    <source>
        <dbReference type="EMBL" id="KOC58780.1"/>
    </source>
</evidence>
<keyword evidence="3" id="KW-1185">Reference proteome</keyword>
<organism evidence="2 3">
    <name type="scientific">Habropoda laboriosa</name>
    <dbReference type="NCBI Taxonomy" id="597456"/>
    <lineage>
        <taxon>Eukaryota</taxon>
        <taxon>Metazoa</taxon>
        <taxon>Ecdysozoa</taxon>
        <taxon>Arthropoda</taxon>
        <taxon>Hexapoda</taxon>
        <taxon>Insecta</taxon>
        <taxon>Pterygota</taxon>
        <taxon>Neoptera</taxon>
        <taxon>Endopterygota</taxon>
        <taxon>Hymenoptera</taxon>
        <taxon>Apocrita</taxon>
        <taxon>Aculeata</taxon>
        <taxon>Apoidea</taxon>
        <taxon>Anthophila</taxon>
        <taxon>Apidae</taxon>
        <taxon>Habropoda</taxon>
    </lineage>
</organism>
<keyword evidence="1" id="KW-0812">Transmembrane</keyword>
<dbReference type="AlphaFoldDB" id="A0A0L7QJN8"/>